<gene>
    <name evidence="1" type="ORF">METZ01_LOCUS449913</name>
</gene>
<evidence type="ECO:0000313" key="1">
    <source>
        <dbReference type="EMBL" id="SVD97059.1"/>
    </source>
</evidence>
<dbReference type="AlphaFoldDB" id="A0A382ZP89"/>
<dbReference type="EMBL" id="UINC01185386">
    <property type="protein sequence ID" value="SVD97059.1"/>
    <property type="molecule type" value="Genomic_DNA"/>
</dbReference>
<name>A0A382ZP89_9ZZZZ</name>
<organism evidence="1">
    <name type="scientific">marine metagenome</name>
    <dbReference type="NCBI Taxonomy" id="408172"/>
    <lineage>
        <taxon>unclassified sequences</taxon>
        <taxon>metagenomes</taxon>
        <taxon>ecological metagenomes</taxon>
    </lineage>
</organism>
<reference evidence="1" key="1">
    <citation type="submission" date="2018-05" db="EMBL/GenBank/DDBJ databases">
        <authorList>
            <person name="Lanie J.A."/>
            <person name="Ng W.-L."/>
            <person name="Kazmierczak K.M."/>
            <person name="Andrzejewski T.M."/>
            <person name="Davidsen T.M."/>
            <person name="Wayne K.J."/>
            <person name="Tettelin H."/>
            <person name="Glass J.I."/>
            <person name="Rusch D."/>
            <person name="Podicherti R."/>
            <person name="Tsui H.-C.T."/>
            <person name="Winkler M.E."/>
        </authorList>
    </citation>
    <scope>NUCLEOTIDE SEQUENCE</scope>
</reference>
<proteinExistence type="predicted"/>
<feature type="non-terminal residue" evidence="1">
    <location>
        <position position="32"/>
    </location>
</feature>
<protein>
    <submittedName>
        <fullName evidence="1">Uncharacterized protein</fullName>
    </submittedName>
</protein>
<sequence length="32" mass="3594">MATFDMKPVEVSQEILDGLKKIPTATIYNALR</sequence>
<accession>A0A382ZP89</accession>